<protein>
    <submittedName>
        <fullName evidence="4">Autophagy-related protein 16</fullName>
    </submittedName>
</protein>
<reference evidence="4 5" key="1">
    <citation type="journal article" date="2019" name="Genome Biol. Evol.">
        <title>Whole-Genome Sequencing of the Giant Devil Catfish, Bagarius yarrelli.</title>
        <authorList>
            <person name="Jiang W."/>
            <person name="Lv Y."/>
            <person name="Cheng L."/>
            <person name="Yang K."/>
            <person name="Chao B."/>
            <person name="Wang X."/>
            <person name="Li Y."/>
            <person name="Pan X."/>
            <person name="You X."/>
            <person name="Zhang Y."/>
            <person name="Yang J."/>
            <person name="Li J."/>
            <person name="Zhang X."/>
            <person name="Liu S."/>
            <person name="Sun C."/>
            <person name="Yang J."/>
            <person name="Shi Q."/>
        </authorList>
    </citation>
    <scope>NUCLEOTIDE SEQUENCE [LARGE SCALE GENOMIC DNA]</scope>
    <source>
        <strain evidence="4">JWS20170419001</strain>
        <tissue evidence="4">Muscle</tissue>
    </source>
</reference>
<evidence type="ECO:0000256" key="1">
    <source>
        <dbReference type="SAM" id="Coils"/>
    </source>
</evidence>
<dbReference type="AlphaFoldDB" id="A0A556TJX7"/>
<proteinExistence type="predicted"/>
<dbReference type="Proteomes" id="UP000319801">
    <property type="component" value="Unassembled WGS sequence"/>
</dbReference>
<evidence type="ECO:0000259" key="3">
    <source>
        <dbReference type="Pfam" id="PF08614"/>
    </source>
</evidence>
<feature type="domain" description="Autophagy-related protein 16" evidence="3">
    <location>
        <begin position="28"/>
        <end position="153"/>
    </location>
</feature>
<comment type="caution">
    <text evidence="4">The sequence shown here is derived from an EMBL/GenBank/DDBJ whole genome shotgun (WGS) entry which is preliminary data.</text>
</comment>
<organism evidence="4 5">
    <name type="scientific">Bagarius yarrelli</name>
    <name type="common">Goonch</name>
    <name type="synonym">Bagrus yarrelli</name>
    <dbReference type="NCBI Taxonomy" id="175774"/>
    <lineage>
        <taxon>Eukaryota</taxon>
        <taxon>Metazoa</taxon>
        <taxon>Chordata</taxon>
        <taxon>Craniata</taxon>
        <taxon>Vertebrata</taxon>
        <taxon>Euteleostomi</taxon>
        <taxon>Actinopterygii</taxon>
        <taxon>Neopterygii</taxon>
        <taxon>Teleostei</taxon>
        <taxon>Ostariophysi</taxon>
        <taxon>Siluriformes</taxon>
        <taxon>Sisoridae</taxon>
        <taxon>Sisorinae</taxon>
        <taxon>Bagarius</taxon>
    </lineage>
</organism>
<evidence type="ECO:0000313" key="4">
    <source>
        <dbReference type="EMBL" id="TSK16151.1"/>
    </source>
</evidence>
<feature type="region of interest" description="Disordered" evidence="2">
    <location>
        <begin position="184"/>
        <end position="203"/>
    </location>
</feature>
<dbReference type="Pfam" id="PF08614">
    <property type="entry name" value="ATG16"/>
    <property type="match status" value="1"/>
</dbReference>
<gene>
    <name evidence="4" type="ORF">Baya_1022</name>
</gene>
<dbReference type="OrthoDB" id="8949486at2759"/>
<evidence type="ECO:0000313" key="5">
    <source>
        <dbReference type="Proteomes" id="UP000319801"/>
    </source>
</evidence>
<keyword evidence="5" id="KW-1185">Reference proteome</keyword>
<dbReference type="InterPro" id="IPR013923">
    <property type="entry name" value="Autophagy-rel_prot_16_dom"/>
</dbReference>
<feature type="coiled-coil region" evidence="1">
    <location>
        <begin position="120"/>
        <end position="158"/>
    </location>
</feature>
<sequence length="203" mass="24004">MLNLHLEVWNDVERGRTQSPNKNGVLLQSQFNKKTPSKLHLQLKEEEHVRQKLAQKVSELTSDLYLKEAELLYCHSQISRYRSEALLLAREAGSLKNHLAEYEYQFECQSKELAALGLEKKTLREELEVTCQEKEELLERWMEEKREEAERINKHNAALERWNSYAGRLNKRLYSRLRQQTWPTTKSQIIQKDLGDQPSPKND</sequence>
<accession>A0A556TJX7</accession>
<evidence type="ECO:0000256" key="2">
    <source>
        <dbReference type="SAM" id="MobiDB-lite"/>
    </source>
</evidence>
<dbReference type="EMBL" id="VCAZ01000003">
    <property type="protein sequence ID" value="TSK16151.1"/>
    <property type="molecule type" value="Genomic_DNA"/>
</dbReference>
<keyword evidence="1" id="KW-0175">Coiled coil</keyword>
<name>A0A556TJX7_BAGYA</name>